<dbReference type="InterPro" id="IPR025846">
    <property type="entry name" value="TBL_N"/>
</dbReference>
<evidence type="ECO:0000256" key="5">
    <source>
        <dbReference type="ARBA" id="ARBA00022989"/>
    </source>
</evidence>
<dbReference type="GeneID" id="120258338"/>
<comment type="subcellular location">
    <subcellularLocation>
        <location evidence="1">Golgi apparatus membrane</location>
        <topology evidence="1">Single-pass type II membrane protein</topology>
    </subcellularLocation>
</comment>
<reference evidence="12" key="1">
    <citation type="submission" date="2025-08" db="UniProtKB">
        <authorList>
            <consortium name="RefSeq"/>
        </authorList>
    </citation>
    <scope>IDENTIFICATION</scope>
</reference>
<dbReference type="PANTHER" id="PTHR32285">
    <property type="entry name" value="PROTEIN TRICHOME BIREFRINGENCE-LIKE 9-RELATED"/>
    <property type="match status" value="1"/>
</dbReference>
<comment type="similarity">
    <text evidence="2">Belongs to the PC-esterase family. TBL subfamily.</text>
</comment>
<dbReference type="InterPro" id="IPR029962">
    <property type="entry name" value="TBL"/>
</dbReference>
<keyword evidence="7 8" id="KW-0472">Membrane</keyword>
<dbReference type="Pfam" id="PF14416">
    <property type="entry name" value="PMR5N"/>
    <property type="match status" value="1"/>
</dbReference>
<evidence type="ECO:0000256" key="2">
    <source>
        <dbReference type="ARBA" id="ARBA00007727"/>
    </source>
</evidence>
<dbReference type="PANTHER" id="PTHR32285:SF324">
    <property type="entry name" value="PROTEIN TRICHOME BIREFRINGENCE-LIKE 25"/>
    <property type="match status" value="1"/>
</dbReference>
<dbReference type="Proteomes" id="UP001515500">
    <property type="component" value="Chromosome 4"/>
</dbReference>
<evidence type="ECO:0000259" key="9">
    <source>
        <dbReference type="Pfam" id="PF13839"/>
    </source>
</evidence>
<feature type="domain" description="Trichome birefringence-like N-terminal" evidence="10">
    <location>
        <begin position="87"/>
        <end position="139"/>
    </location>
</feature>
<dbReference type="InterPro" id="IPR026057">
    <property type="entry name" value="TBL_C"/>
</dbReference>
<evidence type="ECO:0000313" key="12">
    <source>
        <dbReference type="RefSeq" id="XP_039121647.1"/>
    </source>
</evidence>
<evidence type="ECO:0000313" key="11">
    <source>
        <dbReference type="Proteomes" id="UP001515500"/>
    </source>
</evidence>
<evidence type="ECO:0000259" key="10">
    <source>
        <dbReference type="Pfam" id="PF14416"/>
    </source>
</evidence>
<evidence type="ECO:0000256" key="7">
    <source>
        <dbReference type="ARBA" id="ARBA00023136"/>
    </source>
</evidence>
<protein>
    <submittedName>
        <fullName evidence="12">Protein trichome birefringence-like 26</fullName>
    </submittedName>
</protein>
<sequence length="445" mass="50838">MADEAVAGDFEPLRANDRRSSIGLIFFKFFSVLFLAGALCYLFISNFNSSTPDAKKFSLSFEKQDALNIRPLIKESTVKEKQLKKEVCDLSVGEWIPNHAGPAYTNETCNQIPRYLNCLKNERPDTGYLHWRWKPSACDLPYIDPLKFLNAMRNKSIAFLGASICHNLVVSLTCLLSKVEKARDIFHDSTFSTRTWHYSSHNLTLYVIWAPFLIHYETIDNHGDKSQIDTHLHLDILDSKWTSEYNKFDYVVISGGPDFYRSSIIYENNQVIGCHYCPHLKLRNLATDKIYRRALQLSLKFIATSEHKPFVILRTWSPSHYEDGEFPNERVCSRTMPFREGEISGAPSDLKMRDVEVVEFEKAATIGARNGVRMELLDTYHLSLLRPDGHPGPYGTCHPFDSDKKKKLQNDCLHWCLPGPIDTWNELLLKMLISGDTGGSVSALL</sequence>
<evidence type="ECO:0000256" key="4">
    <source>
        <dbReference type="ARBA" id="ARBA00022968"/>
    </source>
</evidence>
<evidence type="ECO:0000256" key="6">
    <source>
        <dbReference type="ARBA" id="ARBA00023034"/>
    </source>
</evidence>
<dbReference type="RefSeq" id="XP_039121647.1">
    <property type="nucleotide sequence ID" value="XM_039265713.1"/>
</dbReference>
<keyword evidence="6" id="KW-0333">Golgi apparatus</keyword>
<keyword evidence="11" id="KW-1185">Reference proteome</keyword>
<feature type="domain" description="Trichome birefringence-like C-terminal" evidence="9">
    <location>
        <begin position="140"/>
        <end position="431"/>
    </location>
</feature>
<feature type="transmembrane region" description="Helical" evidence="8">
    <location>
        <begin position="22"/>
        <end position="44"/>
    </location>
</feature>
<keyword evidence="3 8" id="KW-0812">Transmembrane</keyword>
<evidence type="ECO:0000256" key="8">
    <source>
        <dbReference type="SAM" id="Phobius"/>
    </source>
</evidence>
<keyword evidence="5 8" id="KW-1133">Transmembrane helix</keyword>
<accession>A0AB40B3I4</accession>
<evidence type="ECO:0000256" key="1">
    <source>
        <dbReference type="ARBA" id="ARBA00004323"/>
    </source>
</evidence>
<dbReference type="Pfam" id="PF13839">
    <property type="entry name" value="PC-Esterase"/>
    <property type="match status" value="1"/>
</dbReference>
<evidence type="ECO:0000256" key="3">
    <source>
        <dbReference type="ARBA" id="ARBA00022692"/>
    </source>
</evidence>
<dbReference type="GO" id="GO:0000139">
    <property type="term" value="C:Golgi membrane"/>
    <property type="evidence" value="ECO:0007669"/>
    <property type="project" value="UniProtKB-SubCell"/>
</dbReference>
<dbReference type="GO" id="GO:1990538">
    <property type="term" value="F:xylan O-acetyltransferase activity"/>
    <property type="evidence" value="ECO:0007669"/>
    <property type="project" value="UniProtKB-ARBA"/>
</dbReference>
<organism evidence="11 12">
    <name type="scientific">Dioscorea cayennensis subsp. rotundata</name>
    <name type="common">White Guinea yam</name>
    <name type="synonym">Dioscorea rotundata</name>
    <dbReference type="NCBI Taxonomy" id="55577"/>
    <lineage>
        <taxon>Eukaryota</taxon>
        <taxon>Viridiplantae</taxon>
        <taxon>Streptophyta</taxon>
        <taxon>Embryophyta</taxon>
        <taxon>Tracheophyta</taxon>
        <taxon>Spermatophyta</taxon>
        <taxon>Magnoliopsida</taxon>
        <taxon>Liliopsida</taxon>
        <taxon>Dioscoreales</taxon>
        <taxon>Dioscoreaceae</taxon>
        <taxon>Dioscorea</taxon>
    </lineage>
</organism>
<gene>
    <name evidence="12" type="primary">LOC120258338</name>
</gene>
<dbReference type="AlphaFoldDB" id="A0AB40B3I4"/>
<name>A0AB40B3I4_DIOCR</name>
<proteinExistence type="inferred from homology"/>
<keyword evidence="4" id="KW-0735">Signal-anchor</keyword>